<dbReference type="Gene3D" id="3.40.50.300">
    <property type="entry name" value="P-loop containing nucleotide triphosphate hydrolases"/>
    <property type="match status" value="1"/>
</dbReference>
<accession>A0A1H8HNR8</accession>
<dbReference type="SUPFAM" id="SSF52540">
    <property type="entry name" value="P-loop containing nucleoside triphosphate hydrolases"/>
    <property type="match status" value="1"/>
</dbReference>
<proteinExistence type="predicted"/>
<dbReference type="RefSeq" id="WP_139194003.1">
    <property type="nucleotide sequence ID" value="NZ_FOCO01000017.1"/>
</dbReference>
<reference evidence="2 3" key="1">
    <citation type="submission" date="2016-10" db="EMBL/GenBank/DDBJ databases">
        <authorList>
            <person name="de Groot N.N."/>
        </authorList>
    </citation>
    <scope>NUCLEOTIDE SEQUENCE [LARGE SCALE GENOMIC DNA]</scope>
    <source>
        <strain evidence="2 3">CGMCC 1.10836</strain>
    </source>
</reference>
<dbReference type="SMART" id="SM00382">
    <property type="entry name" value="AAA"/>
    <property type="match status" value="1"/>
</dbReference>
<dbReference type="Pfam" id="PF13481">
    <property type="entry name" value="AAA_25"/>
    <property type="match status" value="1"/>
</dbReference>
<organism evidence="2 3">
    <name type="scientific">Pseudorhodobacter antarcticus</name>
    <dbReference type="NCBI Taxonomy" id="1077947"/>
    <lineage>
        <taxon>Bacteria</taxon>
        <taxon>Pseudomonadati</taxon>
        <taxon>Pseudomonadota</taxon>
        <taxon>Alphaproteobacteria</taxon>
        <taxon>Rhodobacterales</taxon>
        <taxon>Paracoccaceae</taxon>
        <taxon>Pseudorhodobacter</taxon>
    </lineage>
</organism>
<dbReference type="EMBL" id="FOCO01000017">
    <property type="protein sequence ID" value="SEN57733.1"/>
    <property type="molecule type" value="Genomic_DNA"/>
</dbReference>
<gene>
    <name evidence="2" type="ORF">SAMN05216227_101779</name>
</gene>
<dbReference type="AlphaFoldDB" id="A0A1H8HNR8"/>
<dbReference type="Proteomes" id="UP000183002">
    <property type="component" value="Unassembled WGS sequence"/>
</dbReference>
<sequence>MNISQPTAFIPKVTDRATRIASQFVPLAAIKPVLGSNYLVKGLLDRGGFSVIYGESNVGKTFLALDLALHVAADTAWHQSRVCGGAVIYVAGEGGAGIKNRIAAIGLKVPELAARAEGRFTLLPTNLDLCTGDDAAALIAALSQTDVAPALIVIDTLARSMGAGDENTAKDMGLLVQSVDAIREATGAHVAIIHHSGKDAAKGARGSGSLRAAVDTEIELTRNRDTIIATTKKQRDMICGAKFAYSLSSVDLGTDGDGDPITSAVVVRADMPLNAAQPLKRQALIAMQALGDALAAHGEVKHGEDFPPNRQCVSLDHWRKACDRHQLTNGGSDSALRQAFGRAWKSLQDGGLVRVLDGFAWMCAGE</sequence>
<dbReference type="InterPro" id="IPR027417">
    <property type="entry name" value="P-loop_NTPase"/>
</dbReference>
<dbReference type="STRING" id="1077947.SAMN05216227_101779"/>
<protein>
    <submittedName>
        <fullName evidence="2">AAA domain-containing protein</fullName>
    </submittedName>
</protein>
<name>A0A1H8HNR8_9RHOB</name>
<dbReference type="OrthoDB" id="1496333at2"/>
<dbReference type="InterPro" id="IPR003593">
    <property type="entry name" value="AAA+_ATPase"/>
</dbReference>
<feature type="domain" description="AAA+ ATPase" evidence="1">
    <location>
        <begin position="46"/>
        <end position="224"/>
    </location>
</feature>
<keyword evidence="3" id="KW-1185">Reference proteome</keyword>
<evidence type="ECO:0000313" key="2">
    <source>
        <dbReference type="EMBL" id="SEN57733.1"/>
    </source>
</evidence>
<evidence type="ECO:0000259" key="1">
    <source>
        <dbReference type="SMART" id="SM00382"/>
    </source>
</evidence>
<evidence type="ECO:0000313" key="3">
    <source>
        <dbReference type="Proteomes" id="UP000183002"/>
    </source>
</evidence>